<comment type="caution">
    <text evidence="1">The sequence shown here is derived from an EMBL/GenBank/DDBJ whole genome shotgun (WGS) entry which is preliminary data.</text>
</comment>
<sequence length="77" mass="8802">MSLVAIIISLMANVISFYSVHDSYKRSQRLRKELDEKDEIMRMKDGMLKILASPNDVYSSKGSKNSDQHFVSRTFSG</sequence>
<proteinExistence type="predicted"/>
<reference evidence="1 2" key="1">
    <citation type="submission" date="2012-03" db="EMBL/GenBank/DDBJ databases">
        <title>The Genome Sequence of Bartonella vinsonii subsp. arupensis OK-94-513.</title>
        <authorList>
            <consortium name="The Broad Institute Genome Sequencing Platform"/>
            <consortium name="The Broad Institute Genome Sequencing Center for Infectious Disease"/>
            <person name="Feldgarden M."/>
            <person name="Kirby J."/>
            <person name="Kosoy M."/>
            <person name="Birtles R."/>
            <person name="Probert W.S."/>
            <person name="Chiaraviglio L."/>
            <person name="Young S.K."/>
            <person name="Zeng Q."/>
            <person name="Gargeya S."/>
            <person name="Fitzgerald M."/>
            <person name="Haas B."/>
            <person name="Abouelleil A."/>
            <person name="Alvarado L."/>
            <person name="Arachchi H.M."/>
            <person name="Berlin A."/>
            <person name="Chapman S.B."/>
            <person name="Gearin G."/>
            <person name="Goldberg J."/>
            <person name="Griggs A."/>
            <person name="Gujja S."/>
            <person name="Hansen M."/>
            <person name="Heiman D."/>
            <person name="Howarth C."/>
            <person name="Larimer J."/>
            <person name="Lui A."/>
            <person name="MacDonald P.J.P."/>
            <person name="McCowen C."/>
            <person name="Montmayeur A."/>
            <person name="Murphy C."/>
            <person name="Neiman D."/>
            <person name="Pearson M."/>
            <person name="Priest M."/>
            <person name="Roberts A."/>
            <person name="Saif S."/>
            <person name="Shea T."/>
            <person name="Sisk P."/>
            <person name="Stolte C."/>
            <person name="Sykes S."/>
            <person name="Wortman J."/>
            <person name="Nusbaum C."/>
            <person name="Birren B."/>
        </authorList>
    </citation>
    <scope>NUCLEOTIDE SEQUENCE [LARGE SCALE GENOMIC DNA]</scope>
    <source>
        <strain evidence="1 2">OK-94-513</strain>
    </source>
</reference>
<dbReference type="Proteomes" id="UP000002304">
    <property type="component" value="Unassembled WGS sequence"/>
</dbReference>
<dbReference type="EMBL" id="AILZ01000017">
    <property type="protein sequence ID" value="EJF88324.1"/>
    <property type="molecule type" value="Genomic_DNA"/>
</dbReference>
<dbReference type="HOGENOM" id="CLU_2630996_0_0_5"/>
<dbReference type="AlphaFoldDB" id="J0QYP6"/>
<accession>J0QYP6</accession>
<name>J0QYP6_BARVI</name>
<organism evidence="1 2">
    <name type="scientific">Bartonella vinsonii subsp. arupensis OK-94-513</name>
    <dbReference type="NCBI Taxonomy" id="1094562"/>
    <lineage>
        <taxon>Bacteria</taxon>
        <taxon>Pseudomonadati</taxon>
        <taxon>Pseudomonadota</taxon>
        <taxon>Alphaproteobacteria</taxon>
        <taxon>Hyphomicrobiales</taxon>
        <taxon>Bartonellaceae</taxon>
        <taxon>Bartonella</taxon>
    </lineage>
</organism>
<dbReference type="STRING" id="1094562.ME1_00782"/>
<evidence type="ECO:0000313" key="2">
    <source>
        <dbReference type="Proteomes" id="UP000002304"/>
    </source>
</evidence>
<gene>
    <name evidence="1" type="ORF">ME1_00782</name>
</gene>
<protein>
    <submittedName>
        <fullName evidence="1">Uncharacterized protein</fullName>
    </submittedName>
</protein>
<dbReference type="RefSeq" id="WP_004863603.1">
    <property type="nucleotide sequence ID" value="NZ_CADEAE010000003.1"/>
</dbReference>
<evidence type="ECO:0000313" key="1">
    <source>
        <dbReference type="EMBL" id="EJF88324.1"/>
    </source>
</evidence>